<evidence type="ECO:0000313" key="2">
    <source>
        <dbReference type="EMBL" id="CAF4095921.1"/>
    </source>
</evidence>
<dbReference type="EMBL" id="CAJOBD010007799">
    <property type="protein sequence ID" value="CAF4095921.1"/>
    <property type="molecule type" value="Genomic_DNA"/>
</dbReference>
<gene>
    <name evidence="2" type="ORF">JBS370_LOCUS31495</name>
    <name evidence="1" type="ORF">ZHD862_LOCUS37372</name>
</gene>
<dbReference type="Proteomes" id="UP000663836">
    <property type="component" value="Unassembled WGS sequence"/>
</dbReference>
<organism evidence="2 3">
    <name type="scientific">Rotaria sordida</name>
    <dbReference type="NCBI Taxonomy" id="392033"/>
    <lineage>
        <taxon>Eukaryota</taxon>
        <taxon>Metazoa</taxon>
        <taxon>Spiralia</taxon>
        <taxon>Gnathifera</taxon>
        <taxon>Rotifera</taxon>
        <taxon>Eurotatoria</taxon>
        <taxon>Bdelloidea</taxon>
        <taxon>Philodinida</taxon>
        <taxon>Philodinidae</taxon>
        <taxon>Rotaria</taxon>
    </lineage>
</organism>
<dbReference type="Proteomes" id="UP000663864">
    <property type="component" value="Unassembled WGS sequence"/>
</dbReference>
<name>A0A819UEY0_9BILA</name>
<evidence type="ECO:0000313" key="3">
    <source>
        <dbReference type="Proteomes" id="UP000663836"/>
    </source>
</evidence>
<accession>A0A819UEY0</accession>
<comment type="caution">
    <text evidence="2">The sequence shown here is derived from an EMBL/GenBank/DDBJ whole genome shotgun (WGS) entry which is preliminary data.</text>
</comment>
<sequence length="54" mass="6567">IYHNKNVANFIDSMTNLEESEREDWRFHGNEEQITAITKISQTNMSTYYRKKKR</sequence>
<evidence type="ECO:0000313" key="1">
    <source>
        <dbReference type="EMBL" id="CAF1499368.1"/>
    </source>
</evidence>
<protein>
    <submittedName>
        <fullName evidence="2">Uncharacterized protein</fullName>
    </submittedName>
</protein>
<feature type="non-terminal residue" evidence="2">
    <location>
        <position position="1"/>
    </location>
</feature>
<dbReference type="AlphaFoldDB" id="A0A819UEY0"/>
<reference evidence="2" key="1">
    <citation type="submission" date="2021-02" db="EMBL/GenBank/DDBJ databases">
        <authorList>
            <person name="Nowell W R."/>
        </authorList>
    </citation>
    <scope>NUCLEOTIDE SEQUENCE</scope>
</reference>
<dbReference type="EMBL" id="CAJNOT010006985">
    <property type="protein sequence ID" value="CAF1499368.1"/>
    <property type="molecule type" value="Genomic_DNA"/>
</dbReference>
<proteinExistence type="predicted"/>